<feature type="transmembrane region" description="Helical" evidence="6">
    <location>
        <begin position="38"/>
        <end position="60"/>
    </location>
</feature>
<feature type="transmembrane region" description="Helical" evidence="6">
    <location>
        <begin position="178"/>
        <end position="201"/>
    </location>
</feature>
<comment type="caution">
    <text evidence="7">The sequence shown here is derived from an EMBL/GenBank/DDBJ whole genome shotgun (WGS) entry which is preliminary data.</text>
</comment>
<comment type="subcellular location">
    <subcellularLocation>
        <location evidence="1">Cell membrane</location>
        <topology evidence="1">Multi-pass membrane protein</topology>
    </subcellularLocation>
</comment>
<dbReference type="InterPro" id="IPR001123">
    <property type="entry name" value="LeuE-type"/>
</dbReference>
<dbReference type="Pfam" id="PF01810">
    <property type="entry name" value="LysE"/>
    <property type="match status" value="1"/>
</dbReference>
<sequence length="202" mass="21209">MSIFGMGTLTGLALIVAIGAQNAFILRQGLRREHVGAVVALCILSDVLLIFAGTAGIGALVATFPAVLEILRWAGAGYLLWWAVRSFRAAWKPTALQEQTPRSRGSVVLTAAALTYLNPHVYLDTVVLLGSLANQHGVQGRWIFASGAAAGSVLWFTALGFGARALSAVLNRPGVWRVIDICIGVMMAALAVSLILGSALLT</sequence>
<feature type="transmembrane region" description="Helical" evidence="6">
    <location>
        <begin position="6"/>
        <end position="26"/>
    </location>
</feature>
<keyword evidence="8" id="KW-1185">Reference proteome</keyword>
<evidence type="ECO:0000256" key="1">
    <source>
        <dbReference type="ARBA" id="ARBA00004651"/>
    </source>
</evidence>
<dbReference type="RefSeq" id="WP_044493115.1">
    <property type="nucleotide sequence ID" value="NZ_CABKSP010000001.1"/>
</dbReference>
<keyword evidence="4 6" id="KW-1133">Transmembrane helix</keyword>
<name>A0ABT2HPY5_9MICC</name>
<evidence type="ECO:0000313" key="7">
    <source>
        <dbReference type="EMBL" id="MCT1606619.1"/>
    </source>
</evidence>
<dbReference type="Proteomes" id="UP001205046">
    <property type="component" value="Unassembled WGS sequence"/>
</dbReference>
<dbReference type="PANTHER" id="PTHR30086">
    <property type="entry name" value="ARGININE EXPORTER PROTEIN ARGO"/>
    <property type="match status" value="1"/>
</dbReference>
<dbReference type="EMBL" id="JALXMO010000007">
    <property type="protein sequence ID" value="MCT1606619.1"/>
    <property type="molecule type" value="Genomic_DNA"/>
</dbReference>
<keyword evidence="5 6" id="KW-0472">Membrane</keyword>
<dbReference type="PANTHER" id="PTHR30086:SF20">
    <property type="entry name" value="ARGININE EXPORTER PROTEIN ARGO-RELATED"/>
    <property type="match status" value="1"/>
</dbReference>
<reference evidence="7 8" key="1">
    <citation type="submission" date="2022-04" db="EMBL/GenBank/DDBJ databases">
        <title>Human microbiome associated bacterial genomes.</title>
        <authorList>
            <person name="Sandstrom S."/>
            <person name="Salamzade R."/>
            <person name="Kalan L.R."/>
        </authorList>
    </citation>
    <scope>NUCLEOTIDE SEQUENCE [LARGE SCALE GENOMIC DNA]</scope>
    <source>
        <strain evidence="8">p3-SID767</strain>
    </source>
</reference>
<evidence type="ECO:0000256" key="6">
    <source>
        <dbReference type="SAM" id="Phobius"/>
    </source>
</evidence>
<organism evidence="7 8">
    <name type="scientific">Nesterenkonia massiliensis</name>
    <dbReference type="NCBI Taxonomy" id="1232429"/>
    <lineage>
        <taxon>Bacteria</taxon>
        <taxon>Bacillati</taxon>
        <taxon>Actinomycetota</taxon>
        <taxon>Actinomycetes</taxon>
        <taxon>Micrococcales</taxon>
        <taxon>Micrococcaceae</taxon>
        <taxon>Nesterenkonia</taxon>
    </lineage>
</organism>
<evidence type="ECO:0000256" key="2">
    <source>
        <dbReference type="ARBA" id="ARBA00022475"/>
    </source>
</evidence>
<proteinExistence type="predicted"/>
<feature type="transmembrane region" description="Helical" evidence="6">
    <location>
        <begin position="105"/>
        <end position="122"/>
    </location>
</feature>
<evidence type="ECO:0000256" key="3">
    <source>
        <dbReference type="ARBA" id="ARBA00022692"/>
    </source>
</evidence>
<evidence type="ECO:0000313" key="8">
    <source>
        <dbReference type="Proteomes" id="UP001205046"/>
    </source>
</evidence>
<protein>
    <submittedName>
        <fullName evidence="7">LysE/ArgO family amino acid transporter</fullName>
    </submittedName>
</protein>
<accession>A0ABT2HPY5</accession>
<evidence type="ECO:0000256" key="5">
    <source>
        <dbReference type="ARBA" id="ARBA00023136"/>
    </source>
</evidence>
<keyword evidence="2" id="KW-1003">Cell membrane</keyword>
<keyword evidence="3 6" id="KW-0812">Transmembrane</keyword>
<feature type="transmembrane region" description="Helical" evidence="6">
    <location>
        <begin position="142"/>
        <end position="166"/>
    </location>
</feature>
<feature type="transmembrane region" description="Helical" evidence="6">
    <location>
        <begin position="66"/>
        <end position="84"/>
    </location>
</feature>
<gene>
    <name evidence="7" type="ORF">M3B43_04610</name>
</gene>
<evidence type="ECO:0000256" key="4">
    <source>
        <dbReference type="ARBA" id="ARBA00022989"/>
    </source>
</evidence>